<keyword evidence="3 7" id="KW-1133">Transmembrane helix</keyword>
<dbReference type="RefSeq" id="WP_126673905.1">
    <property type="nucleotide sequence ID" value="NZ_RYZR01000006.1"/>
</dbReference>
<dbReference type="GO" id="GO:0005886">
    <property type="term" value="C:plasma membrane"/>
    <property type="evidence" value="ECO:0007669"/>
    <property type="project" value="UniProtKB-SubCell"/>
</dbReference>
<evidence type="ECO:0000256" key="5">
    <source>
        <dbReference type="ARBA" id="ARBA00023143"/>
    </source>
</evidence>
<evidence type="ECO:0000313" key="9">
    <source>
        <dbReference type="Proteomes" id="UP000267077"/>
    </source>
</evidence>
<keyword evidence="5 7" id="KW-0975">Bacterial flagellum</keyword>
<dbReference type="InterPro" id="IPR022781">
    <property type="entry name" value="Flagellar_biosynth_FliO"/>
</dbReference>
<dbReference type="AlphaFoldDB" id="A0A3S0S2K1"/>
<feature type="transmembrane region" description="Helical" evidence="7">
    <location>
        <begin position="25"/>
        <end position="45"/>
    </location>
</feature>
<evidence type="ECO:0000313" key="8">
    <source>
        <dbReference type="EMBL" id="RUL62967.1"/>
    </source>
</evidence>
<organism evidence="8 9">
    <name type="scientific">Dyella dinghuensis</name>
    <dbReference type="NCBI Taxonomy" id="1920169"/>
    <lineage>
        <taxon>Bacteria</taxon>
        <taxon>Pseudomonadati</taxon>
        <taxon>Pseudomonadota</taxon>
        <taxon>Gammaproteobacteria</taxon>
        <taxon>Lysobacterales</taxon>
        <taxon>Rhodanobacteraceae</taxon>
        <taxon>Dyella</taxon>
    </lineage>
</organism>
<keyword evidence="8" id="KW-0282">Flagellum</keyword>
<dbReference type="PANTHER" id="PTHR38766:SF1">
    <property type="entry name" value="FLAGELLAR PROTEIN FLIO"/>
    <property type="match status" value="1"/>
</dbReference>
<gene>
    <name evidence="8" type="primary">fliO</name>
    <name evidence="8" type="ORF">EKH79_11140</name>
</gene>
<name>A0A3S0S2K1_9GAMM</name>
<keyword evidence="9" id="KW-1185">Reference proteome</keyword>
<keyword evidence="4 7" id="KW-0472">Membrane</keyword>
<sequence>MNIAVAVLARAPMASVPDIDVTGELLRVVLSLGGIIALIFAAGWLTRRLQSRQFIGGRRLRCVESMSISARERVLLIEADGKRLLIGVGTGGVRALHVYEGTVAAEQAPTPVAMPPFAELLSRLGRKS</sequence>
<dbReference type="Proteomes" id="UP000267077">
    <property type="component" value="Unassembled WGS sequence"/>
</dbReference>
<evidence type="ECO:0000256" key="7">
    <source>
        <dbReference type="RuleBase" id="RU362064"/>
    </source>
</evidence>
<keyword evidence="8" id="KW-0969">Cilium</keyword>
<evidence type="ECO:0000256" key="6">
    <source>
        <dbReference type="ARBA" id="ARBA00037937"/>
    </source>
</evidence>
<evidence type="ECO:0000256" key="4">
    <source>
        <dbReference type="ARBA" id="ARBA00023136"/>
    </source>
</evidence>
<comment type="caution">
    <text evidence="8">The sequence shown here is derived from an EMBL/GenBank/DDBJ whole genome shotgun (WGS) entry which is preliminary data.</text>
</comment>
<dbReference type="Pfam" id="PF04347">
    <property type="entry name" value="FliO"/>
    <property type="match status" value="1"/>
</dbReference>
<dbReference type="OrthoDB" id="5741235at2"/>
<dbReference type="InterPro" id="IPR052205">
    <property type="entry name" value="FliO/MopB"/>
</dbReference>
<evidence type="ECO:0000256" key="2">
    <source>
        <dbReference type="ARBA" id="ARBA00022692"/>
    </source>
</evidence>
<evidence type="ECO:0000256" key="3">
    <source>
        <dbReference type="ARBA" id="ARBA00022989"/>
    </source>
</evidence>
<keyword evidence="2 7" id="KW-0812">Transmembrane</keyword>
<comment type="similarity">
    <text evidence="6 7">Belongs to the FliO/MopB family.</text>
</comment>
<dbReference type="PANTHER" id="PTHR38766">
    <property type="entry name" value="FLAGELLAR PROTEIN FLIO"/>
    <property type="match status" value="1"/>
</dbReference>
<dbReference type="NCBIfam" id="TIGR03500">
    <property type="entry name" value="FliO_TIGR"/>
    <property type="match status" value="1"/>
</dbReference>
<dbReference type="EMBL" id="RYZR01000006">
    <property type="protein sequence ID" value="RUL62967.1"/>
    <property type="molecule type" value="Genomic_DNA"/>
</dbReference>
<dbReference type="GO" id="GO:0009425">
    <property type="term" value="C:bacterial-type flagellum basal body"/>
    <property type="evidence" value="ECO:0007669"/>
    <property type="project" value="UniProtKB-SubCell"/>
</dbReference>
<dbReference type="GO" id="GO:0044781">
    <property type="term" value="P:bacterial-type flagellum organization"/>
    <property type="evidence" value="ECO:0007669"/>
    <property type="project" value="UniProtKB-UniRule"/>
</dbReference>
<protein>
    <recommendedName>
        <fullName evidence="7">Flagellar protein</fullName>
    </recommendedName>
</protein>
<keyword evidence="8" id="KW-0966">Cell projection</keyword>
<reference evidence="8 9" key="1">
    <citation type="submission" date="2018-12" db="EMBL/GenBank/DDBJ databases">
        <title>Dyella dinghuensis sp. nov. DHOA06 and Dyella choica sp. nov. 4M-K27, isolated from forest soil.</title>
        <authorList>
            <person name="Qiu L.-H."/>
            <person name="Gao Z.-H."/>
        </authorList>
    </citation>
    <scope>NUCLEOTIDE SEQUENCE [LARGE SCALE GENOMIC DNA]</scope>
    <source>
        <strain evidence="8 9">DHOA06</strain>
    </source>
</reference>
<accession>A0A3S0S2K1</accession>
<evidence type="ECO:0000256" key="1">
    <source>
        <dbReference type="ARBA" id="ARBA00022475"/>
    </source>
</evidence>
<comment type="subcellular location">
    <subcellularLocation>
        <location evidence="7">Cell membrane</location>
    </subcellularLocation>
    <subcellularLocation>
        <location evidence="7">Bacterial flagellum basal body</location>
    </subcellularLocation>
</comment>
<proteinExistence type="inferred from homology"/>
<keyword evidence="1 7" id="KW-1003">Cell membrane</keyword>